<dbReference type="GO" id="GO:0050104">
    <property type="term" value="F:L-gulonate 3-dehydrogenase activity"/>
    <property type="evidence" value="ECO:0007669"/>
    <property type="project" value="TreeGrafter"/>
</dbReference>
<evidence type="ECO:0000256" key="2">
    <source>
        <dbReference type="ARBA" id="ARBA00023002"/>
    </source>
</evidence>
<dbReference type="PANTHER" id="PTHR48075:SF1">
    <property type="entry name" value="LAMBDA-CRYSTALLIN HOMOLOG"/>
    <property type="match status" value="1"/>
</dbReference>
<evidence type="ECO:0000259" key="4">
    <source>
        <dbReference type="Pfam" id="PF02737"/>
    </source>
</evidence>
<dbReference type="EMBL" id="JAAMPI010001350">
    <property type="protein sequence ID" value="KAF4625549.1"/>
    <property type="molecule type" value="Genomic_DNA"/>
</dbReference>
<dbReference type="Gene3D" id="1.10.1040.10">
    <property type="entry name" value="N-(1-d-carboxylethyl)-l-norvaline Dehydrogenase, domain 2"/>
    <property type="match status" value="1"/>
</dbReference>
<protein>
    <recommendedName>
        <fullName evidence="7">3-hydroxyacyl-CoA dehyrogenase</fullName>
    </recommendedName>
</protein>
<accession>A0A8H4R8G2</accession>
<evidence type="ECO:0008006" key="7">
    <source>
        <dbReference type="Google" id="ProtNLM"/>
    </source>
</evidence>
<reference evidence="5 6" key="1">
    <citation type="submission" date="2020-03" db="EMBL/GenBank/DDBJ databases">
        <title>Draft Genome Sequence of Cudoniella acicularis.</title>
        <authorList>
            <person name="Buettner E."/>
            <person name="Kellner H."/>
        </authorList>
    </citation>
    <scope>NUCLEOTIDE SEQUENCE [LARGE SCALE GENOMIC DNA]</scope>
    <source>
        <strain evidence="5 6">DSM 108380</strain>
    </source>
</reference>
<dbReference type="InterPro" id="IPR006180">
    <property type="entry name" value="3-OHacyl-CoA_DH_CS"/>
</dbReference>
<dbReference type="GO" id="GO:0006631">
    <property type="term" value="P:fatty acid metabolic process"/>
    <property type="evidence" value="ECO:0007669"/>
    <property type="project" value="InterPro"/>
</dbReference>
<dbReference type="InterPro" id="IPR006176">
    <property type="entry name" value="3-OHacyl-CoA_DH_NAD-bd"/>
</dbReference>
<dbReference type="InterPro" id="IPR013328">
    <property type="entry name" value="6PGD_dom2"/>
</dbReference>
<keyword evidence="6" id="KW-1185">Reference proteome</keyword>
<dbReference type="Proteomes" id="UP000566819">
    <property type="component" value="Unassembled WGS sequence"/>
</dbReference>
<comment type="similarity">
    <text evidence="1">Belongs to the 3-hydroxyacyl-CoA dehydrogenase family.</text>
</comment>
<proteinExistence type="inferred from homology"/>
<dbReference type="InterPro" id="IPR006108">
    <property type="entry name" value="3HC_DH_C"/>
</dbReference>
<dbReference type="SUPFAM" id="SSF51735">
    <property type="entry name" value="NAD(P)-binding Rossmann-fold domains"/>
    <property type="match status" value="1"/>
</dbReference>
<dbReference type="SUPFAM" id="SSF48179">
    <property type="entry name" value="6-phosphogluconate dehydrogenase C-terminal domain-like"/>
    <property type="match status" value="1"/>
</dbReference>
<feature type="domain" description="3-hydroxyacyl-CoA dehydrogenase NAD binding" evidence="4">
    <location>
        <begin position="7"/>
        <end position="183"/>
    </location>
</feature>
<dbReference type="InterPro" id="IPR008927">
    <property type="entry name" value="6-PGluconate_DH-like_C_sf"/>
</dbReference>
<comment type="caution">
    <text evidence="5">The sequence shown here is derived from an EMBL/GenBank/DDBJ whole genome shotgun (WGS) entry which is preliminary data.</text>
</comment>
<keyword evidence="2" id="KW-0560">Oxidoreductase</keyword>
<dbReference type="AlphaFoldDB" id="A0A8H4R8G2"/>
<evidence type="ECO:0000313" key="5">
    <source>
        <dbReference type="EMBL" id="KAF4625549.1"/>
    </source>
</evidence>
<evidence type="ECO:0000313" key="6">
    <source>
        <dbReference type="Proteomes" id="UP000566819"/>
    </source>
</evidence>
<sequence>MVLGIKTIGVIGTGVIGSSWTALFLAKGLRVLVSDPAPGAKDKLAAYIKKEWPILERMGLTPGASQTNYEFVDDVANHLDRVDFVQENAPEQVAFKSKLFALIDQKAHRDMIIASSSSGIPSSQFIKDCKVNPGRILIGHPFNPPHLIPLVEVVPHAQTSSTSISTAIEFYRSLGKSPILVKKETPGFIANRLQAAIIAEAFSLVANGVASPQDVDAAITTGLGVRWALSGPYMTAVAGGGGGIDGFSNMMKKLGPAVEGWLGDMERHKFEFSDENVGALNESLKQWLEKEDLVALSERREEVLLELLRLKKEHNV</sequence>
<dbReference type="PROSITE" id="PS00067">
    <property type="entry name" value="3HCDH"/>
    <property type="match status" value="1"/>
</dbReference>
<organism evidence="5 6">
    <name type="scientific">Cudoniella acicularis</name>
    <dbReference type="NCBI Taxonomy" id="354080"/>
    <lineage>
        <taxon>Eukaryota</taxon>
        <taxon>Fungi</taxon>
        <taxon>Dikarya</taxon>
        <taxon>Ascomycota</taxon>
        <taxon>Pezizomycotina</taxon>
        <taxon>Leotiomycetes</taxon>
        <taxon>Helotiales</taxon>
        <taxon>Tricladiaceae</taxon>
        <taxon>Cudoniella</taxon>
    </lineage>
</organism>
<dbReference type="InterPro" id="IPR036291">
    <property type="entry name" value="NAD(P)-bd_dom_sf"/>
</dbReference>
<dbReference type="Pfam" id="PF00725">
    <property type="entry name" value="3HCDH"/>
    <property type="match status" value="1"/>
</dbReference>
<dbReference type="OrthoDB" id="2021159at2759"/>
<gene>
    <name evidence="5" type="ORF">G7Y89_g12618</name>
</gene>
<feature type="domain" description="3-hydroxyacyl-CoA dehydrogenase C-terminal" evidence="3">
    <location>
        <begin position="187"/>
        <end position="233"/>
    </location>
</feature>
<dbReference type="GO" id="GO:0070403">
    <property type="term" value="F:NAD+ binding"/>
    <property type="evidence" value="ECO:0007669"/>
    <property type="project" value="InterPro"/>
</dbReference>
<dbReference type="Gene3D" id="3.40.50.720">
    <property type="entry name" value="NAD(P)-binding Rossmann-like Domain"/>
    <property type="match status" value="1"/>
</dbReference>
<evidence type="ECO:0000256" key="1">
    <source>
        <dbReference type="ARBA" id="ARBA00009463"/>
    </source>
</evidence>
<dbReference type="Pfam" id="PF02737">
    <property type="entry name" value="3HCDH_N"/>
    <property type="match status" value="1"/>
</dbReference>
<evidence type="ECO:0000259" key="3">
    <source>
        <dbReference type="Pfam" id="PF00725"/>
    </source>
</evidence>
<name>A0A8H4R8G2_9HELO</name>
<dbReference type="PANTHER" id="PTHR48075">
    <property type="entry name" value="3-HYDROXYACYL-COA DEHYDROGENASE FAMILY PROTEIN"/>
    <property type="match status" value="1"/>
</dbReference>